<dbReference type="Proteomes" id="UP000002051">
    <property type="component" value="Unassembled WGS sequence"/>
</dbReference>
<evidence type="ECO:0000259" key="2">
    <source>
        <dbReference type="Pfam" id="PF00646"/>
    </source>
</evidence>
<feature type="domain" description="KIB1-4 beta-propeller" evidence="3">
    <location>
        <begin position="98"/>
        <end position="333"/>
    </location>
</feature>
<reference evidence="4 6" key="1">
    <citation type="journal article" date="2011" name="Nature">
        <title>The Medicago genome provides insight into the evolution of rhizobial symbioses.</title>
        <authorList>
            <person name="Young N.D."/>
            <person name="Debelle F."/>
            <person name="Oldroyd G.E."/>
            <person name="Geurts R."/>
            <person name="Cannon S.B."/>
            <person name="Udvardi M.K."/>
            <person name="Benedito V.A."/>
            <person name="Mayer K.F."/>
            <person name="Gouzy J."/>
            <person name="Schoof H."/>
            <person name="Van de Peer Y."/>
            <person name="Proost S."/>
            <person name="Cook D.R."/>
            <person name="Meyers B.C."/>
            <person name="Spannagl M."/>
            <person name="Cheung F."/>
            <person name="De Mita S."/>
            <person name="Krishnakumar V."/>
            <person name="Gundlach H."/>
            <person name="Zhou S."/>
            <person name="Mudge J."/>
            <person name="Bharti A.K."/>
            <person name="Murray J.D."/>
            <person name="Naoumkina M.A."/>
            <person name="Rosen B."/>
            <person name="Silverstein K.A."/>
            <person name="Tang H."/>
            <person name="Rombauts S."/>
            <person name="Zhao P.X."/>
            <person name="Zhou P."/>
            <person name="Barbe V."/>
            <person name="Bardou P."/>
            <person name="Bechner M."/>
            <person name="Bellec A."/>
            <person name="Berger A."/>
            <person name="Berges H."/>
            <person name="Bidwell S."/>
            <person name="Bisseling T."/>
            <person name="Choisne N."/>
            <person name="Couloux A."/>
            <person name="Denny R."/>
            <person name="Deshpande S."/>
            <person name="Dai X."/>
            <person name="Doyle J.J."/>
            <person name="Dudez A.M."/>
            <person name="Farmer A.D."/>
            <person name="Fouteau S."/>
            <person name="Franken C."/>
            <person name="Gibelin C."/>
            <person name="Gish J."/>
            <person name="Goldstein S."/>
            <person name="Gonzalez A.J."/>
            <person name="Green P.J."/>
            <person name="Hallab A."/>
            <person name="Hartog M."/>
            <person name="Hua A."/>
            <person name="Humphray S.J."/>
            <person name="Jeong D.H."/>
            <person name="Jing Y."/>
            <person name="Jocker A."/>
            <person name="Kenton S.M."/>
            <person name="Kim D.J."/>
            <person name="Klee K."/>
            <person name="Lai H."/>
            <person name="Lang C."/>
            <person name="Lin S."/>
            <person name="Macmil S.L."/>
            <person name="Magdelenat G."/>
            <person name="Matthews L."/>
            <person name="McCorrison J."/>
            <person name="Monaghan E.L."/>
            <person name="Mun J.H."/>
            <person name="Najar F.Z."/>
            <person name="Nicholson C."/>
            <person name="Noirot C."/>
            <person name="O'Bleness M."/>
            <person name="Paule C.R."/>
            <person name="Poulain J."/>
            <person name="Prion F."/>
            <person name="Qin B."/>
            <person name="Qu C."/>
            <person name="Retzel E.F."/>
            <person name="Riddle C."/>
            <person name="Sallet E."/>
            <person name="Samain S."/>
            <person name="Samson N."/>
            <person name="Sanders I."/>
            <person name="Saurat O."/>
            <person name="Scarpelli C."/>
            <person name="Schiex T."/>
            <person name="Segurens B."/>
            <person name="Severin A.J."/>
            <person name="Sherrier D.J."/>
            <person name="Shi R."/>
            <person name="Sims S."/>
            <person name="Singer S.R."/>
            <person name="Sinharoy S."/>
            <person name="Sterck L."/>
            <person name="Viollet A."/>
            <person name="Wang B.B."/>
            <person name="Wang K."/>
            <person name="Wang M."/>
            <person name="Wang X."/>
            <person name="Warfsmann J."/>
            <person name="Weissenbach J."/>
            <person name="White D.D."/>
            <person name="White J.D."/>
            <person name="Wiley G.B."/>
            <person name="Wincker P."/>
            <person name="Xing Y."/>
            <person name="Yang L."/>
            <person name="Yao Z."/>
            <person name="Ying F."/>
            <person name="Zhai J."/>
            <person name="Zhou L."/>
            <person name="Zuber A."/>
            <person name="Denarie J."/>
            <person name="Dixon R.A."/>
            <person name="May G.D."/>
            <person name="Schwartz D.C."/>
            <person name="Rogers J."/>
            <person name="Quetier F."/>
            <person name="Town C.D."/>
            <person name="Roe B.A."/>
        </authorList>
    </citation>
    <scope>NUCLEOTIDE SEQUENCE [LARGE SCALE GENOMIC DNA]</scope>
    <source>
        <strain evidence="4">A17</strain>
        <strain evidence="5 6">cv. Jemalong A17</strain>
    </source>
</reference>
<evidence type="ECO:0000313" key="4">
    <source>
        <dbReference type="EMBL" id="AES59281.1"/>
    </source>
</evidence>
<accession>G7IB97</accession>
<reference evidence="4 6" key="2">
    <citation type="journal article" date="2014" name="BMC Genomics">
        <title>An improved genome release (version Mt4.0) for the model legume Medicago truncatula.</title>
        <authorList>
            <person name="Tang H."/>
            <person name="Krishnakumar V."/>
            <person name="Bidwell S."/>
            <person name="Rosen B."/>
            <person name="Chan A."/>
            <person name="Zhou S."/>
            <person name="Gentzbittel L."/>
            <person name="Childs K.L."/>
            <person name="Yandell M."/>
            <person name="Gundlach H."/>
            <person name="Mayer K.F."/>
            <person name="Schwartz D.C."/>
            <person name="Town C.D."/>
        </authorList>
    </citation>
    <scope>GENOME REANNOTATION</scope>
    <source>
        <strain evidence="5 6">cv. Jemalong A17</strain>
    </source>
</reference>
<dbReference type="InterPro" id="IPR005174">
    <property type="entry name" value="KIB1-4_b-propeller"/>
</dbReference>
<dbReference type="eggNOG" id="ENOG502QW71">
    <property type="taxonomic scope" value="Eukaryota"/>
</dbReference>
<dbReference type="Gene3D" id="1.20.1280.50">
    <property type="match status" value="1"/>
</dbReference>
<dbReference type="Pfam" id="PF03478">
    <property type="entry name" value="Beta-prop_KIB1-4"/>
    <property type="match status" value="1"/>
</dbReference>
<dbReference type="HOGENOM" id="CLU_019286_1_0_1"/>
<proteinExistence type="predicted"/>
<gene>
    <name evidence="4" type="ordered locus">MTR_1g016570</name>
</gene>
<feature type="domain" description="F-box" evidence="2">
    <location>
        <begin position="22"/>
        <end position="55"/>
    </location>
</feature>
<dbReference type="AlphaFoldDB" id="G7IB97"/>
<organism evidence="4 6">
    <name type="scientific">Medicago truncatula</name>
    <name type="common">Barrel medic</name>
    <name type="synonym">Medicago tribuloides</name>
    <dbReference type="NCBI Taxonomy" id="3880"/>
    <lineage>
        <taxon>Eukaryota</taxon>
        <taxon>Viridiplantae</taxon>
        <taxon>Streptophyta</taxon>
        <taxon>Embryophyta</taxon>
        <taxon>Tracheophyta</taxon>
        <taxon>Spermatophyta</taxon>
        <taxon>Magnoliopsida</taxon>
        <taxon>eudicotyledons</taxon>
        <taxon>Gunneridae</taxon>
        <taxon>Pentapetalae</taxon>
        <taxon>rosids</taxon>
        <taxon>fabids</taxon>
        <taxon>Fabales</taxon>
        <taxon>Fabaceae</taxon>
        <taxon>Papilionoideae</taxon>
        <taxon>50 kb inversion clade</taxon>
        <taxon>NPAAA clade</taxon>
        <taxon>Hologalegina</taxon>
        <taxon>IRL clade</taxon>
        <taxon>Trifolieae</taxon>
        <taxon>Medicago</taxon>
    </lineage>
</organism>
<feature type="compositionally biased region" description="Polar residues" evidence="1">
    <location>
        <begin position="8"/>
        <end position="20"/>
    </location>
</feature>
<dbReference type="SUPFAM" id="SSF81383">
    <property type="entry name" value="F-box domain"/>
    <property type="match status" value="1"/>
</dbReference>
<name>G7IB97_MEDTR</name>
<dbReference type="InterPro" id="IPR001810">
    <property type="entry name" value="F-box_dom"/>
</dbReference>
<dbReference type="InterPro" id="IPR051304">
    <property type="entry name" value="SCF_F-box_domain"/>
</dbReference>
<keyword evidence="6" id="KW-1185">Reference proteome</keyword>
<evidence type="ECO:0000313" key="5">
    <source>
        <dbReference type="EnsemblPlants" id="AES59281"/>
    </source>
</evidence>
<evidence type="ECO:0000256" key="1">
    <source>
        <dbReference type="SAM" id="MobiDB-lite"/>
    </source>
</evidence>
<feature type="region of interest" description="Disordered" evidence="1">
    <location>
        <begin position="1"/>
        <end position="20"/>
    </location>
</feature>
<dbReference type="EnsemblPlants" id="AES59281">
    <property type="protein sequence ID" value="AES59281"/>
    <property type="gene ID" value="MTR_1g016570"/>
</dbReference>
<dbReference type="OMA" id="RERSIYE"/>
<sequence>MKKKKENPQNTPTATSMAESDWSSLPKELLHLISQRLDVELDLIRFRSTCSTWRSSSLPIPNLTLKFPHPYQSSINNTTQFHSLSKRSFFLIKPPLQRPWLIKITQNPNGKTKLLHPLLSYQSSHPLHFPHALDFSELYVLELGNDYIIDSEQILPCDYVYPEKIVAVTCKEKGPLVIGTFISTKKSVSLKTNGDEIWCVITDMSINLVDICVFKGRPYMIDGIGRTIIVGLGLHNFNSEGALLRVDIYECLGFDYSGKDVLRINVFRFDEKECKWADLMSLGDRVLFLGNGCSFSASASDLCVSKGNCVIFIDDAFLNFNGKNMQYGNCVFDLDQGKLSPLSDCPDYFNLFWPPAEWIGECCVPK</sequence>
<reference evidence="5" key="3">
    <citation type="submission" date="2015-04" db="UniProtKB">
        <authorList>
            <consortium name="EnsemblPlants"/>
        </authorList>
    </citation>
    <scope>IDENTIFICATION</scope>
    <source>
        <strain evidence="5">cv. Jemalong A17</strain>
    </source>
</reference>
<dbReference type="EMBL" id="CM001217">
    <property type="protein sequence ID" value="AES59281.1"/>
    <property type="molecule type" value="Genomic_DNA"/>
</dbReference>
<dbReference type="PANTHER" id="PTHR47123:SF15">
    <property type="entry name" value="F-BOX PROTEIN SKIP23"/>
    <property type="match status" value="1"/>
</dbReference>
<dbReference type="GO" id="GO:0016567">
    <property type="term" value="P:protein ubiquitination"/>
    <property type="evidence" value="ECO:0000318"/>
    <property type="project" value="GO_Central"/>
</dbReference>
<dbReference type="PANTHER" id="PTHR47123">
    <property type="entry name" value="F-BOX PROTEIN SKIP23"/>
    <property type="match status" value="1"/>
</dbReference>
<evidence type="ECO:0000313" key="6">
    <source>
        <dbReference type="Proteomes" id="UP000002051"/>
    </source>
</evidence>
<protein>
    <submittedName>
        <fullName evidence="4">F-box SKIP23-like protein</fullName>
    </submittedName>
</protein>
<dbReference type="InterPro" id="IPR036047">
    <property type="entry name" value="F-box-like_dom_sf"/>
</dbReference>
<evidence type="ECO:0000259" key="3">
    <source>
        <dbReference type="Pfam" id="PF03478"/>
    </source>
</evidence>
<dbReference type="Pfam" id="PF00646">
    <property type="entry name" value="F-box"/>
    <property type="match status" value="1"/>
</dbReference>
<dbReference type="PaxDb" id="3880-AES59281"/>
<dbReference type="STRING" id="3880.G7IB97"/>